<dbReference type="Pfam" id="PF23317">
    <property type="entry name" value="YVC1_C"/>
    <property type="match status" value="1"/>
</dbReference>
<feature type="transmembrane region" description="Helical" evidence="2">
    <location>
        <begin position="333"/>
        <end position="349"/>
    </location>
</feature>
<dbReference type="PANTHER" id="PTHR35859">
    <property type="entry name" value="NONSELECTIVE CATION CHANNEL PROTEIN"/>
    <property type="match status" value="1"/>
</dbReference>
<reference evidence="5" key="1">
    <citation type="journal article" date="2021" name="J Fungi (Basel)">
        <title>Virulence traits and population genomics of the black yeast Aureobasidium melanogenum.</title>
        <authorList>
            <person name="Cernosa A."/>
            <person name="Sun X."/>
            <person name="Gostincar C."/>
            <person name="Fang C."/>
            <person name="Gunde-Cimerman N."/>
            <person name="Song Z."/>
        </authorList>
    </citation>
    <scope>NUCLEOTIDE SEQUENCE</scope>
    <source>
        <strain evidence="5">EXF-9911</strain>
    </source>
</reference>
<keyword evidence="2" id="KW-0472">Membrane</keyword>
<feature type="compositionally biased region" description="Polar residues" evidence="1">
    <location>
        <begin position="263"/>
        <end position="281"/>
    </location>
</feature>
<dbReference type="PANTHER" id="PTHR35859:SF4">
    <property type="entry name" value="MEMBRANE CHANNEL PROTEIN, PUTATIVE (AFU_ORTHOLOGUE AFUA_6G11300)-RELATED"/>
    <property type="match status" value="1"/>
</dbReference>
<feature type="transmembrane region" description="Helical" evidence="2">
    <location>
        <begin position="361"/>
        <end position="383"/>
    </location>
</feature>
<reference evidence="5" key="2">
    <citation type="submission" date="2021-08" db="EMBL/GenBank/DDBJ databases">
        <authorList>
            <person name="Gostincar C."/>
            <person name="Sun X."/>
            <person name="Song Z."/>
            <person name="Gunde-Cimerman N."/>
        </authorList>
    </citation>
    <scope>NUCLEOTIDE SEQUENCE</scope>
    <source>
        <strain evidence="5">EXF-9911</strain>
    </source>
</reference>
<keyword evidence="2" id="KW-0812">Transmembrane</keyword>
<evidence type="ECO:0000313" key="5">
    <source>
        <dbReference type="EMBL" id="KAG9678289.1"/>
    </source>
</evidence>
<evidence type="ECO:0000256" key="2">
    <source>
        <dbReference type="SAM" id="Phobius"/>
    </source>
</evidence>
<feature type="non-terminal residue" evidence="5">
    <location>
        <position position="1178"/>
    </location>
</feature>
<feature type="region of interest" description="Disordered" evidence="1">
    <location>
        <begin position="1008"/>
        <end position="1031"/>
    </location>
</feature>
<feature type="compositionally biased region" description="Low complexity" evidence="1">
    <location>
        <begin position="16"/>
        <end position="26"/>
    </location>
</feature>
<feature type="compositionally biased region" description="Acidic residues" evidence="1">
    <location>
        <begin position="775"/>
        <end position="794"/>
    </location>
</feature>
<sequence>MLSTLLRPGKRRADKSPFSSPFNSSPLAARNDYDRIDDNEDADDYDEDDGGEDDLDAPLLPIFSAAHLDKLPLYNITHSCRILIVQKCETTLTWDQLRSPQVSQFLVKPIQSQIRKDHFNRATICALIANCLQFQKEAQQDAGNAGVSKTRAMVSELLAIRLLKDFNLRELIDALSYDFNPLEGFDAPEGGAQLRQYNRSARISTVEIAIRAQAKRFLAHPLVVQQLEAIWAGSIVFHSAADNLHRKPPTPPPTRGRSGYGTIVNNSDPQPASTNNSQPTLRRSVTLYNPKDASLFKLSRLRVPRYRQLFSTISFAIMLGLFLAVLVDRSTEITPLEIIFWFWSAGYMLDELVGFSEQGFGLYIMSVWNAFDLGILLCFFAYYVLRLYGILIPAARKHYTAHMAYDVLASTAVLLFPRAFNVLDHYKYFSQLLIAFRLMVQDMIALLVLIFIACSGFFVAFTLSFSEEKAEASKVAYALFQLTMGFTPAAWDLWPKYNLLGKAVLVGFLFLCHFLIVTILITVLTNSFMAIVQNANEEHQFLFAVNTISMVKSDALFSYIPPTNLFGWVVSPMRYLIPFRKFVRFNRTIIKITHLPMLFAIFTYERLFLVRNAYTPMDLVEQKAPRRGRLPAFTMKNAGPFSPGTRLREPSIVSFHKDRALEEVFRRPFDMTTRTISQHSNPDQRKATVVDNWMQDMGDEGGASPPMEQPRSVLERLENRRPGIRRAHTSANRTATIKRDFSTASRSVLSDPEDLASTIFPRPTPMRIEEETDLEMEREDMPQETDADGDDELLTNDGDNITATGYDRTPTGTPDLIERKDPSPDKPKAKDYFEGADFQTASSVPNATRARLMSGEHKREGHRRDVSHGTMVFSPIVEQGYTSSASEHVPKRPTTSKQNSGSSTPLAPITSQSSGRKTPRTTNPSRVRPNMPNRLAQYTAPNIRFDRFGDSTRRANRQPSFNALALDLASDFGDHHRREMTPEPLSPGYQPSIPASFSEQMLREREMALDKERRRQEQRRRSQEEEKGMVGRIMLTRMNTLEEGFREILREVRDLAHVSRGTSDAGLSGMVNSRSSLVVPASSDQSRPKTPVSRSGGASERARSPRKGKGKNKSKGKNSTNGGSSEADPVSPLTVQEGPSQATSPMTLEEPETPATVRALSTHAEEEPNDDQNDTGNE</sequence>
<dbReference type="InterPro" id="IPR056337">
    <property type="entry name" value="LHD_YVC1"/>
</dbReference>
<feature type="domain" description="YVC1 N-terminal linker helical" evidence="3">
    <location>
        <begin position="76"/>
        <end position="240"/>
    </location>
</feature>
<dbReference type="InterPro" id="IPR052971">
    <property type="entry name" value="TRP_calcium_channel"/>
</dbReference>
<feature type="region of interest" description="Disordered" evidence="1">
    <location>
        <begin position="1078"/>
        <end position="1178"/>
    </location>
</feature>
<feature type="compositionally biased region" description="Acidic residues" evidence="1">
    <location>
        <begin position="37"/>
        <end position="51"/>
    </location>
</feature>
<feature type="compositionally biased region" description="Acidic residues" evidence="1">
    <location>
        <begin position="1167"/>
        <end position="1178"/>
    </location>
</feature>
<feature type="region of interest" description="Disordered" evidence="1">
    <location>
        <begin position="242"/>
        <end position="281"/>
    </location>
</feature>
<organism evidence="5 6">
    <name type="scientific">Aureobasidium melanogenum</name>
    <name type="common">Aureobasidium pullulans var. melanogenum</name>
    <dbReference type="NCBI Taxonomy" id="46634"/>
    <lineage>
        <taxon>Eukaryota</taxon>
        <taxon>Fungi</taxon>
        <taxon>Dikarya</taxon>
        <taxon>Ascomycota</taxon>
        <taxon>Pezizomycotina</taxon>
        <taxon>Dothideomycetes</taxon>
        <taxon>Dothideomycetidae</taxon>
        <taxon>Dothideales</taxon>
        <taxon>Saccotheciaceae</taxon>
        <taxon>Aureobasidium</taxon>
    </lineage>
</organism>
<feature type="transmembrane region" description="Helical" evidence="2">
    <location>
        <begin position="506"/>
        <end position="532"/>
    </location>
</feature>
<feature type="region of interest" description="Disordered" evidence="1">
    <location>
        <begin position="1"/>
        <end position="51"/>
    </location>
</feature>
<feature type="transmembrane region" description="Helical" evidence="2">
    <location>
        <begin position="475"/>
        <end position="494"/>
    </location>
</feature>
<dbReference type="Proteomes" id="UP000779574">
    <property type="component" value="Unassembled WGS sequence"/>
</dbReference>
<dbReference type="InterPro" id="IPR056336">
    <property type="entry name" value="YVC1_C"/>
</dbReference>
<dbReference type="Pfam" id="PF23190">
    <property type="entry name" value="LHD_TRPY1"/>
    <property type="match status" value="1"/>
</dbReference>
<evidence type="ECO:0000259" key="4">
    <source>
        <dbReference type="Pfam" id="PF23317"/>
    </source>
</evidence>
<comment type="caution">
    <text evidence="5">The sequence shown here is derived from an EMBL/GenBank/DDBJ whole genome shotgun (WGS) entry which is preliminary data.</text>
</comment>
<feature type="compositionally biased region" description="Basic and acidic residues" evidence="1">
    <location>
        <begin position="816"/>
        <end position="833"/>
    </location>
</feature>
<evidence type="ECO:0008006" key="7">
    <source>
        <dbReference type="Google" id="ProtNLM"/>
    </source>
</evidence>
<feature type="compositionally biased region" description="Basic and acidic residues" evidence="1">
    <location>
        <begin position="1008"/>
        <end position="1029"/>
    </location>
</feature>
<keyword evidence="2" id="KW-1133">Transmembrane helix</keyword>
<feature type="compositionally biased region" description="Polar residues" evidence="1">
    <location>
        <begin position="1133"/>
        <end position="1146"/>
    </location>
</feature>
<feature type="transmembrane region" description="Helical" evidence="2">
    <location>
        <begin position="556"/>
        <end position="577"/>
    </location>
</feature>
<dbReference type="AlphaFoldDB" id="A0A9P8J1F7"/>
<feature type="compositionally biased region" description="Polar residues" evidence="1">
    <location>
        <begin position="893"/>
        <end position="925"/>
    </location>
</feature>
<evidence type="ECO:0000259" key="3">
    <source>
        <dbReference type="Pfam" id="PF23190"/>
    </source>
</evidence>
<feature type="compositionally biased region" description="Basic residues" evidence="1">
    <location>
        <begin position="1104"/>
        <end position="1116"/>
    </location>
</feature>
<proteinExistence type="predicted"/>
<feature type="domain" description="Calcium channel YVC1-like C-terminal transmembrane" evidence="4">
    <location>
        <begin position="314"/>
        <end position="621"/>
    </location>
</feature>
<feature type="region of interest" description="Disordered" evidence="1">
    <location>
        <begin position="775"/>
        <end position="936"/>
    </location>
</feature>
<name>A0A9P8J1F7_AURME</name>
<feature type="transmembrane region" description="Helical" evidence="2">
    <location>
        <begin position="403"/>
        <end position="423"/>
    </location>
</feature>
<evidence type="ECO:0000313" key="6">
    <source>
        <dbReference type="Proteomes" id="UP000779574"/>
    </source>
</evidence>
<accession>A0A9P8J1F7</accession>
<gene>
    <name evidence="5" type="ORF">KCU76_g15584</name>
</gene>
<protein>
    <recommendedName>
        <fullName evidence="7">Ion transport domain-containing protein</fullName>
    </recommendedName>
</protein>
<feature type="transmembrane region" description="Helical" evidence="2">
    <location>
        <begin position="444"/>
        <end position="463"/>
    </location>
</feature>
<evidence type="ECO:0000256" key="1">
    <source>
        <dbReference type="SAM" id="MobiDB-lite"/>
    </source>
</evidence>
<dbReference type="EMBL" id="JAHFXF010001035">
    <property type="protein sequence ID" value="KAG9678289.1"/>
    <property type="molecule type" value="Genomic_DNA"/>
</dbReference>
<feature type="transmembrane region" description="Helical" evidence="2">
    <location>
        <begin position="309"/>
        <end position="327"/>
    </location>
</feature>
<feature type="compositionally biased region" description="Basic and acidic residues" evidence="1">
    <location>
        <begin position="854"/>
        <end position="867"/>
    </location>
</feature>